<evidence type="ECO:0000256" key="8">
    <source>
        <dbReference type="ARBA" id="ARBA00023186"/>
    </source>
</evidence>
<accession>A0AAV8UPA8</accession>
<evidence type="ECO:0000256" key="5">
    <source>
        <dbReference type="ARBA" id="ARBA00022927"/>
    </source>
</evidence>
<evidence type="ECO:0000259" key="11">
    <source>
        <dbReference type="PROSITE" id="PS50076"/>
    </source>
</evidence>
<feature type="compositionally biased region" description="Polar residues" evidence="9">
    <location>
        <begin position="640"/>
        <end position="653"/>
    </location>
</feature>
<keyword evidence="8" id="KW-0143">Chaperone</keyword>
<feature type="compositionally biased region" description="Acidic residues" evidence="9">
    <location>
        <begin position="557"/>
        <end position="588"/>
    </location>
</feature>
<comment type="subcellular location">
    <subcellularLocation>
        <location evidence="1">Endoplasmic reticulum membrane</location>
        <topology evidence="1">Multi-pass membrane protein</topology>
    </subcellularLocation>
</comment>
<proteinExistence type="predicted"/>
<dbReference type="EMBL" id="JAMWBK010000009">
    <property type="protein sequence ID" value="KAJ8902456.1"/>
    <property type="molecule type" value="Genomic_DNA"/>
</dbReference>
<dbReference type="PROSITE" id="PS00636">
    <property type="entry name" value="DNAJ_1"/>
    <property type="match status" value="1"/>
</dbReference>
<keyword evidence="13" id="KW-1185">Reference proteome</keyword>
<dbReference type="InterPro" id="IPR018253">
    <property type="entry name" value="DnaJ_domain_CS"/>
</dbReference>
<sequence length="653" mass="74101">MGTKSDAGVGYDDASFYLFAMAMLSLVTVPWTIVKIWRLVKGRDQEEERENLRQHCGCRRCQEKAQAIAKQKKKSYNTWARPSNIFVFVSWILIILLLREIRKSPSFKAPFDPFEILEISKSASDKEIKGAYRRLSKLTHPDRNPNNPEAAERFMQITKAHQALTDAVGKENYQKYGNPDGPMRSSINLALPSVMEDHGNLILMIYLSSLIVVLPAFVVLWWRSNSDKLATSISVNTYRYFLVVLHASGRWRDLLAAFASAFEFEHMGVNNPRKFAPLRDAVRKSGAEADLKQIRLYMDVKPYLSENILILLAYTHRLGIDEEFLSRLEDLLGWTEGLVVAMADANREEPRQDCYRTYGRTVFGRTRKIMSAVFLGQCLAQVRNVHDFVALDIDARKKILRNFSDDEFLDVNEFCLHFPTATLKVAAPKVEDEIDSSVHEIDKADVEVTLTVKRGAGTGRFPCVPNLPDEKQEVWWVILDDKKHDVPLAIKRLKPKDFDAEGNATFKLDFVAGIRGKYEYVVHALCDCYVGADVYSNIKFTVEPKFENTDSLKYFDTDDESDYEEYNAEVEDGDEEEETDSDENEDGEAAGGGPAGAVQQESSEKEGIDELSSAEEEDDDEDDEDDVDEEDERENRKRGTNGSQTTSAVTEDI</sequence>
<keyword evidence="3 10" id="KW-0812">Transmembrane</keyword>
<comment type="caution">
    <text evidence="12">The sequence shown here is derived from an EMBL/GenBank/DDBJ whole genome shotgun (WGS) entry which is preliminary data.</text>
</comment>
<dbReference type="GO" id="GO:0006620">
    <property type="term" value="P:post-translational protein targeting to endoplasmic reticulum membrane"/>
    <property type="evidence" value="ECO:0007669"/>
    <property type="project" value="TreeGrafter"/>
</dbReference>
<dbReference type="GO" id="GO:0031207">
    <property type="term" value="C:Sec62/Sec63 complex"/>
    <property type="evidence" value="ECO:0007669"/>
    <property type="project" value="TreeGrafter"/>
</dbReference>
<dbReference type="InterPro" id="IPR014756">
    <property type="entry name" value="Ig_E-set"/>
</dbReference>
<dbReference type="InterPro" id="IPR004179">
    <property type="entry name" value="Sec63-dom"/>
</dbReference>
<dbReference type="InterPro" id="IPR036869">
    <property type="entry name" value="J_dom_sf"/>
</dbReference>
<reference evidence="12 13" key="1">
    <citation type="journal article" date="2023" name="Nat. Commun.">
        <title>Origin of minicircular mitochondrial genomes in red algae.</title>
        <authorList>
            <person name="Lee Y."/>
            <person name="Cho C.H."/>
            <person name="Lee Y.M."/>
            <person name="Park S.I."/>
            <person name="Yang J.H."/>
            <person name="West J.A."/>
            <person name="Bhattacharya D."/>
            <person name="Yoon H.S."/>
        </authorList>
    </citation>
    <scope>NUCLEOTIDE SEQUENCE [LARGE SCALE GENOMIC DNA]</scope>
    <source>
        <strain evidence="12 13">CCMP1338</strain>
        <tissue evidence="12">Whole cell</tissue>
    </source>
</reference>
<feature type="domain" description="J" evidence="11">
    <location>
        <begin position="112"/>
        <end position="177"/>
    </location>
</feature>
<dbReference type="PROSITE" id="PS50076">
    <property type="entry name" value="DNAJ_2"/>
    <property type="match status" value="1"/>
</dbReference>
<dbReference type="InterPro" id="IPR001623">
    <property type="entry name" value="DnaJ_domain"/>
</dbReference>
<feature type="transmembrane region" description="Helical" evidence="10">
    <location>
        <begin position="201"/>
        <end position="222"/>
    </location>
</feature>
<dbReference type="PANTHER" id="PTHR24075">
    <property type="entry name" value="SEC63 DOMAIN-CONTAINING"/>
    <property type="match status" value="1"/>
</dbReference>
<keyword evidence="5" id="KW-0653">Protein transport</keyword>
<dbReference type="SUPFAM" id="SSF46565">
    <property type="entry name" value="Chaperone J-domain"/>
    <property type="match status" value="1"/>
</dbReference>
<feature type="compositionally biased region" description="Acidic residues" evidence="9">
    <location>
        <begin position="609"/>
        <end position="632"/>
    </location>
</feature>
<dbReference type="PANTHER" id="PTHR24075:SF0">
    <property type="entry name" value="TRANSLOCATION PROTEIN SEC63 HOMOLOG"/>
    <property type="match status" value="1"/>
</dbReference>
<keyword evidence="4" id="KW-0256">Endoplasmic reticulum</keyword>
<evidence type="ECO:0000256" key="9">
    <source>
        <dbReference type="SAM" id="MobiDB-lite"/>
    </source>
</evidence>
<dbReference type="SUPFAM" id="SSF81296">
    <property type="entry name" value="E set domains"/>
    <property type="match status" value="1"/>
</dbReference>
<keyword evidence="6 10" id="KW-1133">Transmembrane helix</keyword>
<dbReference type="PRINTS" id="PR00625">
    <property type="entry name" value="JDOMAIN"/>
</dbReference>
<evidence type="ECO:0000256" key="6">
    <source>
        <dbReference type="ARBA" id="ARBA00022989"/>
    </source>
</evidence>
<protein>
    <recommendedName>
        <fullName evidence="11">J domain-containing protein</fullName>
    </recommendedName>
</protein>
<dbReference type="CDD" id="cd06257">
    <property type="entry name" value="DnaJ"/>
    <property type="match status" value="1"/>
</dbReference>
<evidence type="ECO:0000313" key="12">
    <source>
        <dbReference type="EMBL" id="KAJ8902456.1"/>
    </source>
</evidence>
<dbReference type="Gene3D" id="2.60.40.150">
    <property type="entry name" value="C2 domain"/>
    <property type="match status" value="1"/>
</dbReference>
<dbReference type="GO" id="GO:0006614">
    <property type="term" value="P:SRP-dependent cotranslational protein targeting to membrane"/>
    <property type="evidence" value="ECO:0007669"/>
    <property type="project" value="TreeGrafter"/>
</dbReference>
<dbReference type="GO" id="GO:0003723">
    <property type="term" value="F:RNA binding"/>
    <property type="evidence" value="ECO:0007669"/>
    <property type="project" value="TreeGrafter"/>
</dbReference>
<gene>
    <name evidence="12" type="ORF">NDN08_006861</name>
</gene>
<dbReference type="Pfam" id="PF02889">
    <property type="entry name" value="Sec63"/>
    <property type="match status" value="1"/>
</dbReference>
<evidence type="ECO:0000256" key="10">
    <source>
        <dbReference type="SAM" id="Phobius"/>
    </source>
</evidence>
<dbReference type="GO" id="GO:0008320">
    <property type="term" value="F:protein transmembrane transporter activity"/>
    <property type="evidence" value="ECO:0007669"/>
    <property type="project" value="TreeGrafter"/>
</dbReference>
<dbReference type="AlphaFoldDB" id="A0AAV8UPA8"/>
<keyword evidence="7 10" id="KW-0472">Membrane</keyword>
<evidence type="ECO:0000256" key="7">
    <source>
        <dbReference type="ARBA" id="ARBA00023136"/>
    </source>
</evidence>
<dbReference type="InterPro" id="IPR035892">
    <property type="entry name" value="C2_domain_sf"/>
</dbReference>
<keyword evidence="2" id="KW-0813">Transport</keyword>
<feature type="transmembrane region" description="Helical" evidence="10">
    <location>
        <begin position="79"/>
        <end position="98"/>
    </location>
</feature>
<dbReference type="Gene3D" id="1.10.287.110">
    <property type="entry name" value="DnaJ domain"/>
    <property type="match status" value="1"/>
</dbReference>
<evidence type="ECO:0000256" key="4">
    <source>
        <dbReference type="ARBA" id="ARBA00022824"/>
    </source>
</evidence>
<evidence type="ECO:0000256" key="1">
    <source>
        <dbReference type="ARBA" id="ARBA00004477"/>
    </source>
</evidence>
<dbReference type="SMART" id="SM00271">
    <property type="entry name" value="DnaJ"/>
    <property type="match status" value="1"/>
</dbReference>
<evidence type="ECO:0000256" key="3">
    <source>
        <dbReference type="ARBA" id="ARBA00022692"/>
    </source>
</evidence>
<evidence type="ECO:0000256" key="2">
    <source>
        <dbReference type="ARBA" id="ARBA00022448"/>
    </source>
</evidence>
<dbReference type="SMART" id="SM00973">
    <property type="entry name" value="Sec63"/>
    <property type="match status" value="1"/>
</dbReference>
<dbReference type="Pfam" id="PF00226">
    <property type="entry name" value="DnaJ"/>
    <property type="match status" value="1"/>
</dbReference>
<organism evidence="12 13">
    <name type="scientific">Rhodosorus marinus</name>
    <dbReference type="NCBI Taxonomy" id="101924"/>
    <lineage>
        <taxon>Eukaryota</taxon>
        <taxon>Rhodophyta</taxon>
        <taxon>Stylonematophyceae</taxon>
        <taxon>Stylonematales</taxon>
        <taxon>Stylonemataceae</taxon>
        <taxon>Rhodosorus</taxon>
    </lineage>
</organism>
<feature type="region of interest" description="Disordered" evidence="9">
    <location>
        <begin position="552"/>
        <end position="653"/>
    </location>
</feature>
<name>A0AAV8UPA8_9RHOD</name>
<dbReference type="Proteomes" id="UP001157974">
    <property type="component" value="Unassembled WGS sequence"/>
</dbReference>
<feature type="transmembrane region" description="Helical" evidence="10">
    <location>
        <begin position="14"/>
        <end position="34"/>
    </location>
</feature>
<evidence type="ECO:0000313" key="13">
    <source>
        <dbReference type="Proteomes" id="UP001157974"/>
    </source>
</evidence>